<feature type="transmembrane region" description="Helical" evidence="2">
    <location>
        <begin position="43"/>
        <end position="62"/>
    </location>
</feature>
<dbReference type="InterPro" id="IPR013945">
    <property type="entry name" value="Pkr1"/>
</dbReference>
<evidence type="ECO:0000256" key="2">
    <source>
        <dbReference type="SAM" id="Phobius"/>
    </source>
</evidence>
<feature type="transmembrane region" description="Helical" evidence="2">
    <location>
        <begin position="12"/>
        <end position="37"/>
    </location>
</feature>
<keyword evidence="2" id="KW-0472">Membrane</keyword>
<dbReference type="GO" id="GO:0070072">
    <property type="term" value="P:vacuolar proton-transporting V-type ATPase complex assembly"/>
    <property type="evidence" value="ECO:0007669"/>
    <property type="project" value="InterPro"/>
</dbReference>
<evidence type="ECO:0000256" key="1">
    <source>
        <dbReference type="SAM" id="MobiDB-lite"/>
    </source>
</evidence>
<comment type="caution">
    <text evidence="3">The sequence shown here is derived from an EMBL/GenBank/DDBJ whole genome shotgun (WGS) entry which is preliminary data.</text>
</comment>
<dbReference type="AlphaFoldDB" id="A0AAD2FJ01"/>
<dbReference type="EMBL" id="CAKOGP040001112">
    <property type="protein sequence ID" value="CAJ1942528.1"/>
    <property type="molecule type" value="Genomic_DNA"/>
</dbReference>
<keyword evidence="4" id="KW-1185">Reference proteome</keyword>
<evidence type="ECO:0000313" key="3">
    <source>
        <dbReference type="EMBL" id="CAJ1942528.1"/>
    </source>
</evidence>
<keyword evidence="2" id="KW-0812">Transmembrane</keyword>
<accession>A0AAD2FJ01</accession>
<name>A0AAD2FJ01_9STRA</name>
<gene>
    <name evidence="3" type="ORF">CYCCA115_LOCUS7992</name>
</gene>
<protein>
    <submittedName>
        <fullName evidence="3">Uncharacterized protein</fullName>
    </submittedName>
</protein>
<organism evidence="3 4">
    <name type="scientific">Cylindrotheca closterium</name>
    <dbReference type="NCBI Taxonomy" id="2856"/>
    <lineage>
        <taxon>Eukaryota</taxon>
        <taxon>Sar</taxon>
        <taxon>Stramenopiles</taxon>
        <taxon>Ochrophyta</taxon>
        <taxon>Bacillariophyta</taxon>
        <taxon>Bacillariophyceae</taxon>
        <taxon>Bacillariophycidae</taxon>
        <taxon>Bacillariales</taxon>
        <taxon>Bacillariaceae</taxon>
        <taxon>Cylindrotheca</taxon>
    </lineage>
</organism>
<dbReference type="Proteomes" id="UP001295423">
    <property type="component" value="Unassembled WGS sequence"/>
</dbReference>
<evidence type="ECO:0000313" key="4">
    <source>
        <dbReference type="Proteomes" id="UP001295423"/>
    </source>
</evidence>
<feature type="region of interest" description="Disordered" evidence="1">
    <location>
        <begin position="70"/>
        <end position="96"/>
    </location>
</feature>
<dbReference type="Pfam" id="PF08636">
    <property type="entry name" value="Pkr1"/>
    <property type="match status" value="1"/>
</dbReference>
<keyword evidence="2" id="KW-1133">Transmembrane helix</keyword>
<sequence>MSSFAQQIMEPGGGLLLIPFVRVIIGILLVLTLSGFLAGIARIHMVVLSFLSAGLLISISMFEREYKKAQRNRGGGGGGGQAPPSGGSSNKDEKTD</sequence>
<reference evidence="3" key="1">
    <citation type="submission" date="2023-08" db="EMBL/GenBank/DDBJ databases">
        <authorList>
            <person name="Audoor S."/>
            <person name="Bilcke G."/>
        </authorList>
    </citation>
    <scope>NUCLEOTIDE SEQUENCE</scope>
</reference>
<proteinExistence type="predicted"/>